<keyword evidence="4 7" id="KW-0472">Membrane</keyword>
<dbReference type="STRING" id="576137.A0A1L7WX91"/>
<dbReference type="OrthoDB" id="10017208at2759"/>
<evidence type="ECO:0000259" key="8">
    <source>
        <dbReference type="Pfam" id="PF20684"/>
    </source>
</evidence>
<dbReference type="AlphaFoldDB" id="A0A1L7WX91"/>
<protein>
    <recommendedName>
        <fullName evidence="8">Rhodopsin domain-containing protein</fullName>
    </recommendedName>
</protein>
<feature type="transmembrane region" description="Helical" evidence="7">
    <location>
        <begin position="281"/>
        <end position="304"/>
    </location>
</feature>
<evidence type="ECO:0000313" key="9">
    <source>
        <dbReference type="EMBL" id="CZR57385.1"/>
    </source>
</evidence>
<feature type="transmembrane region" description="Helical" evidence="7">
    <location>
        <begin position="71"/>
        <end position="90"/>
    </location>
</feature>
<organism evidence="9 10">
    <name type="scientific">Phialocephala subalpina</name>
    <dbReference type="NCBI Taxonomy" id="576137"/>
    <lineage>
        <taxon>Eukaryota</taxon>
        <taxon>Fungi</taxon>
        <taxon>Dikarya</taxon>
        <taxon>Ascomycota</taxon>
        <taxon>Pezizomycotina</taxon>
        <taxon>Leotiomycetes</taxon>
        <taxon>Helotiales</taxon>
        <taxon>Mollisiaceae</taxon>
        <taxon>Phialocephala</taxon>
        <taxon>Phialocephala fortinii species complex</taxon>
    </lineage>
</organism>
<feature type="transmembrane region" description="Helical" evidence="7">
    <location>
        <begin position="250"/>
        <end position="269"/>
    </location>
</feature>
<dbReference type="PANTHER" id="PTHR33048:SF47">
    <property type="entry name" value="INTEGRAL MEMBRANE PROTEIN-RELATED"/>
    <property type="match status" value="1"/>
</dbReference>
<comment type="subcellular location">
    <subcellularLocation>
        <location evidence="1">Membrane</location>
        <topology evidence="1">Multi-pass membrane protein</topology>
    </subcellularLocation>
</comment>
<evidence type="ECO:0000256" key="6">
    <source>
        <dbReference type="SAM" id="MobiDB-lite"/>
    </source>
</evidence>
<gene>
    <name evidence="9" type="ORF">PAC_07274</name>
</gene>
<comment type="similarity">
    <text evidence="5">Belongs to the SAT4 family.</text>
</comment>
<dbReference type="InterPro" id="IPR052337">
    <property type="entry name" value="SAT4-like"/>
</dbReference>
<feature type="domain" description="Rhodopsin" evidence="8">
    <location>
        <begin position="71"/>
        <end position="342"/>
    </location>
</feature>
<feature type="transmembrane region" description="Helical" evidence="7">
    <location>
        <begin position="199"/>
        <end position="221"/>
    </location>
</feature>
<dbReference type="PANTHER" id="PTHR33048">
    <property type="entry name" value="PTH11-LIKE INTEGRAL MEMBRANE PROTEIN (AFU_ORTHOLOGUE AFUA_5G11245)"/>
    <property type="match status" value="1"/>
</dbReference>
<evidence type="ECO:0000256" key="5">
    <source>
        <dbReference type="ARBA" id="ARBA00038359"/>
    </source>
</evidence>
<proteinExistence type="inferred from homology"/>
<keyword evidence="10" id="KW-1185">Reference proteome</keyword>
<evidence type="ECO:0000256" key="1">
    <source>
        <dbReference type="ARBA" id="ARBA00004141"/>
    </source>
</evidence>
<evidence type="ECO:0000256" key="3">
    <source>
        <dbReference type="ARBA" id="ARBA00022989"/>
    </source>
</evidence>
<evidence type="ECO:0000256" key="4">
    <source>
        <dbReference type="ARBA" id="ARBA00023136"/>
    </source>
</evidence>
<feature type="transmembrane region" description="Helical" evidence="7">
    <location>
        <begin position="162"/>
        <end position="192"/>
    </location>
</feature>
<feature type="region of interest" description="Disordered" evidence="6">
    <location>
        <begin position="391"/>
        <end position="433"/>
    </location>
</feature>
<dbReference type="Proteomes" id="UP000184330">
    <property type="component" value="Unassembled WGS sequence"/>
</dbReference>
<keyword evidence="3 7" id="KW-1133">Transmembrane helix</keyword>
<evidence type="ECO:0000313" key="10">
    <source>
        <dbReference type="Proteomes" id="UP000184330"/>
    </source>
</evidence>
<reference evidence="9 10" key="1">
    <citation type="submission" date="2016-03" db="EMBL/GenBank/DDBJ databases">
        <authorList>
            <person name="Ploux O."/>
        </authorList>
    </citation>
    <scope>NUCLEOTIDE SEQUENCE [LARGE SCALE GENOMIC DNA]</scope>
    <source>
        <strain evidence="9 10">UAMH 11012</strain>
    </source>
</reference>
<name>A0A1L7WX91_9HELO</name>
<dbReference type="EMBL" id="FJOG01000009">
    <property type="protein sequence ID" value="CZR57385.1"/>
    <property type="molecule type" value="Genomic_DNA"/>
</dbReference>
<dbReference type="Pfam" id="PF20684">
    <property type="entry name" value="Fung_rhodopsin"/>
    <property type="match status" value="1"/>
</dbReference>
<evidence type="ECO:0000256" key="7">
    <source>
        <dbReference type="SAM" id="Phobius"/>
    </source>
</evidence>
<feature type="transmembrane region" description="Helical" evidence="7">
    <location>
        <begin position="29"/>
        <end position="50"/>
    </location>
</feature>
<evidence type="ECO:0000256" key="2">
    <source>
        <dbReference type="ARBA" id="ARBA00022692"/>
    </source>
</evidence>
<dbReference type="InterPro" id="IPR049326">
    <property type="entry name" value="Rhodopsin_dom_fungi"/>
</dbReference>
<dbReference type="GO" id="GO:0016020">
    <property type="term" value="C:membrane"/>
    <property type="evidence" value="ECO:0007669"/>
    <property type="project" value="UniProtKB-SubCell"/>
</dbReference>
<keyword evidence="2 7" id="KW-0812">Transmembrane</keyword>
<feature type="transmembrane region" description="Helical" evidence="7">
    <location>
        <begin position="324"/>
        <end position="342"/>
    </location>
</feature>
<sequence length="433" mass="47723">MAANISYLEEISTKYGSTCGLHDSKTTDVYLRTSIDMAVLLLCFTARLACRFRLIRKAKKSLRGLSVFMVWEEYLNAAAVLFALVAMVLFELSATYGIGQHLCDLGFDDNLVTFVNDTSILAAHQSPPVYFIDLLNNHNNTLNHTMVASLQEFTQGFRLDMLLLYACFACYTISITLSNLSMVCSMLAIFAFNNQFLRAYVCTLGILSISYCVVTATLGFLETNPVQASWNITTARIELYSPGALYTGTGWTKAAIDCAFIPVPLYCLARMQMRLERKITLMGLFGSQLLALALGIVRLLHLGGLFGQDITYNAVVPLIYTMDQMTASLVCLSLPTLGPIVAKIKDIFRRKIVPTPNIEPAPENDRTVNQDSVRDSNGSALVFQYADVMEDSKPQDAPDNGSANEYELKPYVGSDNRSTASFGGSAISEKEMV</sequence>
<accession>A0A1L7WX91</accession>